<accession>A0ABT7MQI3</accession>
<dbReference type="Proteomes" id="UP001230807">
    <property type="component" value="Unassembled WGS sequence"/>
</dbReference>
<proteinExistence type="predicted"/>
<dbReference type="EMBL" id="JASWER010000008">
    <property type="protein sequence ID" value="MDL5377459.1"/>
    <property type="molecule type" value="Genomic_DNA"/>
</dbReference>
<gene>
    <name evidence="1" type="ORF">QR695_10625</name>
</gene>
<comment type="caution">
    <text evidence="1">The sequence shown here is derived from an EMBL/GenBank/DDBJ whole genome shotgun (WGS) entry which is preliminary data.</text>
</comment>
<keyword evidence="2" id="KW-1185">Reference proteome</keyword>
<evidence type="ECO:0000313" key="1">
    <source>
        <dbReference type="EMBL" id="MDL5377459.1"/>
    </source>
</evidence>
<dbReference type="RefSeq" id="WP_016510454.1">
    <property type="nucleotide sequence ID" value="NZ_CP040676.1"/>
</dbReference>
<sequence length="69" mass="7861">MGKSRTDTAGKMNVLKSRTELLCLSVNTLDEFTTPEDLHRLLADIDSLRAKVVRYAKDLEQVSRKDETH</sequence>
<reference evidence="1 2" key="1">
    <citation type="submission" date="2023-06" db="EMBL/GenBank/DDBJ databases">
        <title>Influencing factors and mechanism of Cr(VI) reduction by facultative anaerobic Exiguobacterium sp. PY14.</title>
        <authorList>
            <person name="Zou L."/>
        </authorList>
    </citation>
    <scope>NUCLEOTIDE SEQUENCE [LARGE SCALE GENOMIC DNA]</scope>
    <source>
        <strain evidence="1 2">PY14</strain>
    </source>
</reference>
<organism evidence="1 2">
    <name type="scientific">Exiguobacterium mexicanum</name>
    <dbReference type="NCBI Taxonomy" id="340146"/>
    <lineage>
        <taxon>Bacteria</taxon>
        <taxon>Bacillati</taxon>
        <taxon>Bacillota</taxon>
        <taxon>Bacilli</taxon>
        <taxon>Bacillales</taxon>
        <taxon>Bacillales Family XII. Incertae Sedis</taxon>
        <taxon>Exiguobacterium</taxon>
    </lineage>
</organism>
<protein>
    <submittedName>
        <fullName evidence="1">Uncharacterized protein</fullName>
    </submittedName>
</protein>
<name>A0ABT7MQI3_9BACL</name>
<evidence type="ECO:0000313" key="2">
    <source>
        <dbReference type="Proteomes" id="UP001230807"/>
    </source>
</evidence>